<dbReference type="InterPro" id="IPR032675">
    <property type="entry name" value="LRR_dom_sf"/>
</dbReference>
<protein>
    <submittedName>
        <fullName evidence="1">Uncharacterized protein</fullName>
    </submittedName>
</protein>
<dbReference type="Gene3D" id="1.25.40.10">
    <property type="entry name" value="Tetratricopeptide repeat domain"/>
    <property type="match status" value="1"/>
</dbReference>
<reference evidence="1" key="1">
    <citation type="submission" date="2013-08" db="EMBL/GenBank/DDBJ databases">
        <title>Gene expansion shapes genome architecture in the human pathogen Lichtheimia corymbifera: an evolutionary genomics analysis in the ancient terrestrial Mucorales (Mucoromycotina).</title>
        <authorList>
            <person name="Schwartze V.U."/>
            <person name="Winter S."/>
            <person name="Shelest E."/>
            <person name="Marcet-Houben M."/>
            <person name="Horn F."/>
            <person name="Wehner S."/>
            <person name="Hoffmann K."/>
            <person name="Riege K."/>
            <person name="Sammeth M."/>
            <person name="Nowrousian M."/>
            <person name="Valiante V."/>
            <person name="Linde J."/>
            <person name="Jacobsen I.D."/>
            <person name="Marz M."/>
            <person name="Brakhage A.A."/>
            <person name="Gabaldon T."/>
            <person name="Bocker S."/>
            <person name="Voigt K."/>
        </authorList>
    </citation>
    <scope>NUCLEOTIDE SEQUENCE [LARGE SCALE GENOMIC DNA]</scope>
    <source>
        <strain evidence="1">FSU 9682</strain>
    </source>
</reference>
<keyword evidence="2" id="KW-1185">Reference proteome</keyword>
<dbReference type="InterPro" id="IPR011990">
    <property type="entry name" value="TPR-like_helical_dom_sf"/>
</dbReference>
<dbReference type="Proteomes" id="UP000027586">
    <property type="component" value="Unassembled WGS sequence"/>
</dbReference>
<organism evidence="1 2">
    <name type="scientific">Lichtheimia corymbifera JMRC:FSU:9682</name>
    <dbReference type="NCBI Taxonomy" id="1263082"/>
    <lineage>
        <taxon>Eukaryota</taxon>
        <taxon>Fungi</taxon>
        <taxon>Fungi incertae sedis</taxon>
        <taxon>Mucoromycota</taxon>
        <taxon>Mucoromycotina</taxon>
        <taxon>Mucoromycetes</taxon>
        <taxon>Mucorales</taxon>
        <taxon>Lichtheimiaceae</taxon>
        <taxon>Lichtheimia</taxon>
    </lineage>
</organism>
<comment type="caution">
    <text evidence="1">The sequence shown here is derived from an EMBL/GenBank/DDBJ whole genome shotgun (WGS) entry which is preliminary data.</text>
</comment>
<dbReference type="AlphaFoldDB" id="A0A068S6R6"/>
<dbReference type="SUPFAM" id="SSF48452">
    <property type="entry name" value="TPR-like"/>
    <property type="match status" value="1"/>
</dbReference>
<dbReference type="Gene3D" id="3.80.10.10">
    <property type="entry name" value="Ribonuclease Inhibitor"/>
    <property type="match status" value="2"/>
</dbReference>
<dbReference type="SUPFAM" id="SSF52047">
    <property type="entry name" value="RNI-like"/>
    <property type="match status" value="2"/>
</dbReference>
<dbReference type="VEuPathDB" id="FungiDB:LCOR_08590.1"/>
<dbReference type="EMBL" id="CBTN010000048">
    <property type="protein sequence ID" value="CDH57680.1"/>
    <property type="molecule type" value="Genomic_DNA"/>
</dbReference>
<sequence>MSEMDPIDLYSVPSTSGYHGKDDSRISDVTIKIVELASQLVEKLNERSATLARGGQFHLALSDATTMRVLAPRTSVGYLRAGAIYEQQGNQRAAVRMYDQGLETVTPSDHGYTNLEKRRTEAMHADTKCVDFITQLPLDIVTTSITPHLFENNRLDANKPCPYLYVSHAWQQRLLASNPLTFIIHEDVSDSIQVIKFASRIKSLVIPHNKYGTEYDPAHVLLKASYPNLVKLILHHRGDRSVLNTCLTTVGSTLTWLKLIVNLEDPIDLRFVLDHCPHLVFLDAAFFGGTMANTLTHPYPNLKDLYLRALSRHAITEKSMLNIVGHLPSLSSLNVGSVPSSRLLPTLHHYCPNMKLLAYGDDSGDRTYKDLPGLQKVSIGQSEIELNPDDLISILSRHWKSLEKVILRGRIKEPVNWRRGFVFERLTYLEIDARHDALLKLAASIIRLAPHLTAIKMFIQSGDDHHQAFVAMTELKYLKSLSPICIAPYSNALYYLIQHHVNLGDHSSLQEIRMLLYPDMPPCPWLRAIAQLVNLRHLEIRIKSMSFPRNYVSMMDALAQGCLALEHLELNCGAVGLPEKSLVLFGAHPRIKHLAIVAESISNHDIIAILSMPNLQCLDLLTLMDDLTLETLKKSIPIVNYMPFSPSDRLAFSLLS</sequence>
<name>A0A068S6R6_9FUNG</name>
<accession>A0A068S6R6</accession>
<dbReference type="PANTHER" id="PTHR38926:SF5">
    <property type="entry name" value="F-BOX AND LEUCINE-RICH REPEAT PROTEIN 6"/>
    <property type="match status" value="1"/>
</dbReference>
<evidence type="ECO:0000313" key="2">
    <source>
        <dbReference type="Proteomes" id="UP000027586"/>
    </source>
</evidence>
<dbReference type="OrthoDB" id="2290794at2759"/>
<gene>
    <name evidence="1" type="ORF">LCOR_08590.1</name>
</gene>
<dbReference type="PANTHER" id="PTHR38926">
    <property type="entry name" value="F-BOX DOMAIN CONTAINING PROTEIN, EXPRESSED"/>
    <property type="match status" value="1"/>
</dbReference>
<evidence type="ECO:0000313" key="1">
    <source>
        <dbReference type="EMBL" id="CDH57680.1"/>
    </source>
</evidence>
<proteinExistence type="predicted"/>